<dbReference type="InterPro" id="IPR016166">
    <property type="entry name" value="FAD-bd_PCMH"/>
</dbReference>
<comment type="caution">
    <text evidence="7">The sequence shown here is derived from an EMBL/GenBank/DDBJ whole genome shotgun (WGS) entry which is preliminary data.</text>
</comment>
<accession>A0A844G5X7</accession>
<feature type="active site" description="Proton donor/acceptor" evidence="4">
    <location>
        <position position="396"/>
    </location>
</feature>
<dbReference type="Pfam" id="PF01565">
    <property type="entry name" value="FAD_binding_4"/>
    <property type="match status" value="1"/>
</dbReference>
<dbReference type="InterPro" id="IPR016164">
    <property type="entry name" value="FAD-linked_Oxase-like_C"/>
</dbReference>
<evidence type="ECO:0000256" key="3">
    <source>
        <dbReference type="ARBA" id="ARBA00022827"/>
    </source>
</evidence>
<keyword evidence="8" id="KW-1185">Reference proteome</keyword>
<dbReference type="InterPro" id="IPR004113">
    <property type="entry name" value="FAD-bd_oxidored_4_C"/>
</dbReference>
<name>A0A844G5X7_9BACT</name>
<comment type="similarity">
    <text evidence="1">Belongs to the FAD-binding oxidoreductase/transferase type 4 family.</text>
</comment>
<evidence type="ECO:0000313" key="8">
    <source>
        <dbReference type="Proteomes" id="UP000435649"/>
    </source>
</evidence>
<organism evidence="7 8">
    <name type="scientific">Victivallis lenta</name>
    <dbReference type="NCBI Taxonomy" id="2606640"/>
    <lineage>
        <taxon>Bacteria</taxon>
        <taxon>Pseudomonadati</taxon>
        <taxon>Lentisphaerota</taxon>
        <taxon>Lentisphaeria</taxon>
        <taxon>Victivallales</taxon>
        <taxon>Victivallaceae</taxon>
        <taxon>Victivallis</taxon>
    </lineage>
</organism>
<dbReference type="RefSeq" id="WP_154419096.1">
    <property type="nucleotide sequence ID" value="NZ_CALXOB010000029.1"/>
</dbReference>
<evidence type="ECO:0000256" key="4">
    <source>
        <dbReference type="PIRSR" id="PIRSR625650-1"/>
    </source>
</evidence>
<dbReference type="Gene3D" id="3.30.465.10">
    <property type="match status" value="1"/>
</dbReference>
<dbReference type="GO" id="GO:0008610">
    <property type="term" value="P:lipid biosynthetic process"/>
    <property type="evidence" value="ECO:0007669"/>
    <property type="project" value="InterPro"/>
</dbReference>
<dbReference type="Gene3D" id="1.10.45.10">
    <property type="entry name" value="Vanillyl-alcohol Oxidase, Chain A, domain 4"/>
    <property type="match status" value="1"/>
</dbReference>
<sequence length="481" mass="53576">MQLARDNYMYQMVRCELMDAVGAEFVNSGAADALGHSIDYYWIPEMWHDRGREPQRPDFVVHPGSAGEVAKVMKIANQYGIPVTPWGGGSGSQGGALPVYGGIVLDMKRMNRVVEIDTRTLSVTCETGINAQHLEWAVEKAGYSTMHFPASIACATIGGFLAHRGTGVLSTKYGKIEDMVMSLEVVTPTGEIINTLPVPRHASGPDLMMLFLGSEGTLGVMTKVTLKIHPIPEARKFHAFLFPDMHSAMTAGAGLMHSRLQPCAIRLYDGPETARLIRRVLGIDREGAYLVFGFDGPEKIVDLQMERACEICRAAGPKEDLGSESGEAWWKNRYKFFYPPYMFHMPQAFGTLDTVATFSRIENVYWAMKETVEENFPEATFIGHFSHWYDWGCMLYARFIFEQAPEDPAEAAALYNRVWDLAIRAAIREGGVINEHHGVGLKLGRLMKELYGPAMHVLEDIKKQLDPNNIMNPGKMGFRGV</sequence>
<proteinExistence type="inferred from homology"/>
<dbReference type="InterPro" id="IPR036318">
    <property type="entry name" value="FAD-bd_PCMH-like_sf"/>
</dbReference>
<dbReference type="GO" id="GO:0071949">
    <property type="term" value="F:FAD binding"/>
    <property type="evidence" value="ECO:0007669"/>
    <property type="project" value="InterPro"/>
</dbReference>
<feature type="domain" description="FAD-binding PCMH-type" evidence="6">
    <location>
        <begin position="52"/>
        <end position="231"/>
    </location>
</feature>
<evidence type="ECO:0000256" key="2">
    <source>
        <dbReference type="ARBA" id="ARBA00022630"/>
    </source>
</evidence>
<reference evidence="7 8" key="1">
    <citation type="submission" date="2019-08" db="EMBL/GenBank/DDBJ databases">
        <title>In-depth cultivation of the pig gut microbiome towards novel bacterial diversity and tailored functional studies.</title>
        <authorList>
            <person name="Wylensek D."/>
            <person name="Hitch T.C.A."/>
            <person name="Clavel T."/>
        </authorList>
    </citation>
    <scope>NUCLEOTIDE SEQUENCE [LARGE SCALE GENOMIC DNA]</scope>
    <source>
        <strain evidence="7 8">BBE-744-WT-12</strain>
    </source>
</reference>
<dbReference type="Gene3D" id="3.30.300.330">
    <property type="match status" value="1"/>
</dbReference>
<evidence type="ECO:0000256" key="5">
    <source>
        <dbReference type="PIRSR" id="PIRSR625650-4"/>
    </source>
</evidence>
<dbReference type="AlphaFoldDB" id="A0A844G5X7"/>
<dbReference type="InterPro" id="IPR016171">
    <property type="entry name" value="Vanillyl_alc_oxidase_C-sub2"/>
</dbReference>
<dbReference type="PROSITE" id="PS51387">
    <property type="entry name" value="FAD_PCMH"/>
    <property type="match status" value="1"/>
</dbReference>
<dbReference type="SUPFAM" id="SSF56176">
    <property type="entry name" value="FAD-binding/transporter-associated domain-like"/>
    <property type="match status" value="1"/>
</dbReference>
<dbReference type="EMBL" id="VUNS01000014">
    <property type="protein sequence ID" value="MST97971.1"/>
    <property type="molecule type" value="Genomic_DNA"/>
</dbReference>
<gene>
    <name evidence="7" type="ORF">FYJ85_13070</name>
</gene>
<dbReference type="InterPro" id="IPR025650">
    <property type="entry name" value="Alkyl-DHAP_Synthase"/>
</dbReference>
<dbReference type="InterPro" id="IPR006094">
    <property type="entry name" value="Oxid_FAD_bind_N"/>
</dbReference>
<dbReference type="GO" id="GO:0008609">
    <property type="term" value="F:alkylglycerone-phosphate synthase activity"/>
    <property type="evidence" value="ECO:0007669"/>
    <property type="project" value="InterPro"/>
</dbReference>
<dbReference type="Proteomes" id="UP000435649">
    <property type="component" value="Unassembled WGS sequence"/>
</dbReference>
<evidence type="ECO:0000256" key="1">
    <source>
        <dbReference type="ARBA" id="ARBA00008000"/>
    </source>
</evidence>
<evidence type="ECO:0000259" key="6">
    <source>
        <dbReference type="PROSITE" id="PS51387"/>
    </source>
</evidence>
<dbReference type="SUPFAM" id="SSF55103">
    <property type="entry name" value="FAD-linked oxidases, C-terminal domain"/>
    <property type="match status" value="1"/>
</dbReference>
<dbReference type="Pfam" id="PF02913">
    <property type="entry name" value="FAD-oxidase_C"/>
    <property type="match status" value="1"/>
</dbReference>
<dbReference type="PANTHER" id="PTHR46568">
    <property type="entry name" value="ALKYLDIHYDROXYACETONEPHOSPHATE SYNTHASE, PEROXISOMAL"/>
    <property type="match status" value="1"/>
</dbReference>
<dbReference type="InterPro" id="IPR016169">
    <property type="entry name" value="FAD-bd_PCMH_sub2"/>
</dbReference>
<keyword evidence="2" id="KW-0285">Flavoprotein</keyword>
<feature type="site" description="Important for enzyme activity" evidence="5">
    <location>
        <position position="266"/>
    </location>
</feature>
<evidence type="ECO:0000313" key="7">
    <source>
        <dbReference type="EMBL" id="MST97971.1"/>
    </source>
</evidence>
<protein>
    <submittedName>
        <fullName evidence="7">FAD-binding oxidoreductase</fullName>
    </submittedName>
</protein>
<keyword evidence="3" id="KW-0274">FAD</keyword>
<dbReference type="PANTHER" id="PTHR46568:SF1">
    <property type="entry name" value="ALKYLDIHYDROXYACETONEPHOSPHATE SYNTHASE, PEROXISOMAL"/>
    <property type="match status" value="1"/>
</dbReference>